<dbReference type="InterPro" id="IPR034457">
    <property type="entry name" value="Organic_radical-activating"/>
</dbReference>
<keyword evidence="7" id="KW-0479">Metal-binding</keyword>
<dbReference type="CDD" id="cd01335">
    <property type="entry name" value="Radical_SAM"/>
    <property type="match status" value="1"/>
</dbReference>
<evidence type="ECO:0000256" key="9">
    <source>
        <dbReference type="ARBA" id="ARBA00023004"/>
    </source>
</evidence>
<dbReference type="InterPro" id="IPR012837">
    <property type="entry name" value="NrdG"/>
</dbReference>
<dbReference type="SFLD" id="SFLDG01066">
    <property type="entry name" value="organic_radical-activating_enz"/>
    <property type="match status" value="1"/>
</dbReference>
<dbReference type="PROSITE" id="PS01087">
    <property type="entry name" value="RADICAL_ACTIVATING"/>
    <property type="match status" value="1"/>
</dbReference>
<dbReference type="RefSeq" id="WP_216517382.1">
    <property type="nucleotide sequence ID" value="NZ_JAHLPM010000003.1"/>
</dbReference>
<comment type="cofactor">
    <cofactor evidence="1">
        <name>[4Fe-4S] cluster</name>
        <dbReference type="ChEBI" id="CHEBI:49883"/>
    </cofactor>
</comment>
<feature type="domain" description="Radical SAM core" evidence="13">
    <location>
        <begin position="15"/>
        <end position="168"/>
    </location>
</feature>
<keyword evidence="10" id="KW-0411">Iron-sulfur</keyword>
<protein>
    <recommendedName>
        <fullName evidence="4 12">Anaerobic ribonucleoside-triphosphate reductase-activating protein</fullName>
        <ecNumber evidence="12">1.97.1.-</ecNumber>
    </recommendedName>
</protein>
<dbReference type="SFLD" id="SFLDF00299">
    <property type="entry name" value="anaerobic_ribonucleoside-triph"/>
    <property type="match status" value="1"/>
</dbReference>
<comment type="function">
    <text evidence="2 12">Activation of anaerobic ribonucleoside-triphosphate reductase under anaerobic conditions by generation of an organic free radical, using S-adenosylmethionine and reduced flavodoxin as cosubstrates to produce 5'-deoxy-adenosine.</text>
</comment>
<dbReference type="EMBL" id="JAHLPM010000003">
    <property type="protein sequence ID" value="MBU5437357.1"/>
    <property type="molecule type" value="Genomic_DNA"/>
</dbReference>
<comment type="similarity">
    <text evidence="3 12">Belongs to the organic radical-activating enzymes family.</text>
</comment>
<accession>A0ABS6E368</accession>
<evidence type="ECO:0000313" key="14">
    <source>
        <dbReference type="EMBL" id="MBU5437357.1"/>
    </source>
</evidence>
<keyword evidence="15" id="KW-1185">Reference proteome</keyword>
<evidence type="ECO:0000256" key="12">
    <source>
        <dbReference type="PIRNR" id="PIRNR000368"/>
    </source>
</evidence>
<keyword evidence="8 12" id="KW-0560">Oxidoreductase</keyword>
<dbReference type="SFLD" id="SFLDS00029">
    <property type="entry name" value="Radical_SAM"/>
    <property type="match status" value="1"/>
</dbReference>
<proteinExistence type="inferred from homology"/>
<comment type="caution">
    <text evidence="14">The sequence shown here is derived from an EMBL/GenBank/DDBJ whole genome shotgun (WGS) entry which is preliminary data.</text>
</comment>
<sequence>MEHIRIAGIEEESIVDGPGIRLVVFTQGCKHNCKGCHNPESHSLDGGNNMSIEDIVEKIKENPLLSGVTISGGEPFLQAKTCAILANKVKEMGLNTMTYTGYTFEEIIERIDINKGWRELLYETDILVDGRFDINKKSLLLKFKGSKNQRIINVAESLNNNEIVLAEI</sequence>
<dbReference type="PIRSF" id="PIRSF000368">
    <property type="entry name" value="NrdG"/>
    <property type="match status" value="1"/>
</dbReference>
<reference evidence="14 15" key="1">
    <citation type="submission" date="2021-06" db="EMBL/GenBank/DDBJ databases">
        <authorList>
            <person name="Sun Q."/>
            <person name="Li D."/>
        </authorList>
    </citation>
    <scope>NUCLEOTIDE SEQUENCE [LARGE SCALE GENOMIC DNA]</scope>
    <source>
        <strain evidence="14 15">MSJ-40</strain>
    </source>
</reference>
<dbReference type="EC" id="1.97.1.-" evidence="12"/>
<evidence type="ECO:0000256" key="2">
    <source>
        <dbReference type="ARBA" id="ARBA00003852"/>
    </source>
</evidence>
<keyword evidence="9" id="KW-0408">Iron</keyword>
<dbReference type="InterPro" id="IPR001989">
    <property type="entry name" value="Radical_activat_CS"/>
</dbReference>
<dbReference type="PANTHER" id="PTHR30352">
    <property type="entry name" value="PYRUVATE FORMATE-LYASE-ACTIVATING ENZYME"/>
    <property type="match status" value="1"/>
</dbReference>
<dbReference type="PROSITE" id="PS51918">
    <property type="entry name" value="RADICAL_SAM"/>
    <property type="match status" value="1"/>
</dbReference>
<evidence type="ECO:0000256" key="3">
    <source>
        <dbReference type="ARBA" id="ARBA00009777"/>
    </source>
</evidence>
<evidence type="ECO:0000256" key="1">
    <source>
        <dbReference type="ARBA" id="ARBA00001966"/>
    </source>
</evidence>
<name>A0ABS6E368_9FIRM</name>
<dbReference type="SFLD" id="SFLDG01063">
    <property type="entry name" value="activating_enzymes__group_1"/>
    <property type="match status" value="1"/>
</dbReference>
<dbReference type="InterPro" id="IPR007197">
    <property type="entry name" value="rSAM"/>
</dbReference>
<dbReference type="PANTHER" id="PTHR30352:SF2">
    <property type="entry name" value="ANAEROBIC RIBONUCLEOSIDE-TRIPHOSPHATE REDUCTASE-ACTIVATING PROTEIN"/>
    <property type="match status" value="1"/>
</dbReference>
<evidence type="ECO:0000259" key="13">
    <source>
        <dbReference type="PROSITE" id="PS51918"/>
    </source>
</evidence>
<evidence type="ECO:0000256" key="10">
    <source>
        <dbReference type="ARBA" id="ARBA00023014"/>
    </source>
</evidence>
<evidence type="ECO:0000256" key="7">
    <source>
        <dbReference type="ARBA" id="ARBA00022723"/>
    </source>
</evidence>
<comment type="catalytic activity">
    <reaction evidence="11">
        <text>glycyl-[protein] + reduced [flavodoxin] + S-adenosyl-L-methionine = glycin-2-yl radical-[protein] + semiquinone [flavodoxin] + 5'-deoxyadenosine + L-methionine + H(+)</text>
        <dbReference type="Rhea" id="RHEA:61976"/>
        <dbReference type="Rhea" id="RHEA-COMP:10622"/>
        <dbReference type="Rhea" id="RHEA-COMP:14480"/>
        <dbReference type="Rhea" id="RHEA-COMP:15993"/>
        <dbReference type="Rhea" id="RHEA-COMP:15994"/>
        <dbReference type="ChEBI" id="CHEBI:15378"/>
        <dbReference type="ChEBI" id="CHEBI:17319"/>
        <dbReference type="ChEBI" id="CHEBI:29947"/>
        <dbReference type="ChEBI" id="CHEBI:32722"/>
        <dbReference type="ChEBI" id="CHEBI:57618"/>
        <dbReference type="ChEBI" id="CHEBI:57844"/>
        <dbReference type="ChEBI" id="CHEBI:59789"/>
        <dbReference type="ChEBI" id="CHEBI:140311"/>
    </reaction>
</comment>
<evidence type="ECO:0000256" key="6">
    <source>
        <dbReference type="ARBA" id="ARBA00022691"/>
    </source>
</evidence>
<evidence type="ECO:0000313" key="15">
    <source>
        <dbReference type="Proteomes" id="UP000749471"/>
    </source>
</evidence>
<dbReference type="Proteomes" id="UP000749471">
    <property type="component" value="Unassembled WGS sequence"/>
</dbReference>
<keyword evidence="5" id="KW-0004">4Fe-4S</keyword>
<organism evidence="14 15">
    <name type="scientific">Tissierella simiarum</name>
    <dbReference type="NCBI Taxonomy" id="2841534"/>
    <lineage>
        <taxon>Bacteria</taxon>
        <taxon>Bacillati</taxon>
        <taxon>Bacillota</taxon>
        <taxon>Tissierellia</taxon>
        <taxon>Tissierellales</taxon>
        <taxon>Tissierellaceae</taxon>
        <taxon>Tissierella</taxon>
    </lineage>
</organism>
<evidence type="ECO:0000256" key="11">
    <source>
        <dbReference type="ARBA" id="ARBA00047365"/>
    </source>
</evidence>
<evidence type="ECO:0000256" key="4">
    <source>
        <dbReference type="ARBA" id="ARBA00014281"/>
    </source>
</evidence>
<gene>
    <name evidence="14" type="primary">nrdG</name>
    <name evidence="14" type="ORF">KQI42_05010</name>
</gene>
<dbReference type="Pfam" id="PF13353">
    <property type="entry name" value="Fer4_12"/>
    <property type="match status" value="1"/>
</dbReference>
<evidence type="ECO:0000256" key="8">
    <source>
        <dbReference type="ARBA" id="ARBA00023002"/>
    </source>
</evidence>
<dbReference type="NCBIfam" id="TIGR02491">
    <property type="entry name" value="NrdG"/>
    <property type="match status" value="1"/>
</dbReference>
<keyword evidence="6" id="KW-0949">S-adenosyl-L-methionine</keyword>
<evidence type="ECO:0000256" key="5">
    <source>
        <dbReference type="ARBA" id="ARBA00022485"/>
    </source>
</evidence>